<evidence type="ECO:0000313" key="1">
    <source>
        <dbReference type="EMBL" id="KAF2465725.1"/>
    </source>
</evidence>
<evidence type="ECO:0000313" key="2">
    <source>
        <dbReference type="Proteomes" id="UP000799755"/>
    </source>
</evidence>
<organism evidence="1 2">
    <name type="scientific">Lindgomyces ingoldianus</name>
    <dbReference type="NCBI Taxonomy" id="673940"/>
    <lineage>
        <taxon>Eukaryota</taxon>
        <taxon>Fungi</taxon>
        <taxon>Dikarya</taxon>
        <taxon>Ascomycota</taxon>
        <taxon>Pezizomycotina</taxon>
        <taxon>Dothideomycetes</taxon>
        <taxon>Pleosporomycetidae</taxon>
        <taxon>Pleosporales</taxon>
        <taxon>Lindgomycetaceae</taxon>
        <taxon>Lindgomyces</taxon>
    </lineage>
</organism>
<proteinExistence type="predicted"/>
<sequence length="271" mass="31207">MLRLSSEESFHFELLRTLAHSHYGGADVGEIKRTEWVLSQAEKSTNLVSIREVMYRACTYFRSDDLFLHDNWNDRRIMYCWEKQMYCFNRAMKLLSIPGERLRAPAEGFEVPILFFPTSQILDEKWPTITMGNGFDQSMEEIRYQNFGVTHKLEKVVTPVLDHLATQSNVDMSKIGLVGNSMHGLTAARAASEHRIAAVMSIDVTHRIWSFIVKTPTEFMYLVKNYILEGIADQIQCPVFVGNAARDMFMKVYPEAMRDALGDNATHVLFY</sequence>
<dbReference type="Proteomes" id="UP000799755">
    <property type="component" value="Unassembled WGS sequence"/>
</dbReference>
<gene>
    <name evidence="1" type="ORF">BDR25DRAFT_328432</name>
</gene>
<accession>A0ACB6QHV5</accession>
<comment type="caution">
    <text evidence="1">The sequence shown here is derived from an EMBL/GenBank/DDBJ whole genome shotgun (WGS) entry which is preliminary data.</text>
</comment>
<reference evidence="1" key="1">
    <citation type="journal article" date="2020" name="Stud. Mycol.">
        <title>101 Dothideomycetes genomes: a test case for predicting lifestyles and emergence of pathogens.</title>
        <authorList>
            <person name="Haridas S."/>
            <person name="Albert R."/>
            <person name="Binder M."/>
            <person name="Bloem J."/>
            <person name="Labutti K."/>
            <person name="Salamov A."/>
            <person name="Andreopoulos B."/>
            <person name="Baker S."/>
            <person name="Barry K."/>
            <person name="Bills G."/>
            <person name="Bluhm B."/>
            <person name="Cannon C."/>
            <person name="Castanera R."/>
            <person name="Culley D."/>
            <person name="Daum C."/>
            <person name="Ezra D."/>
            <person name="Gonzalez J."/>
            <person name="Henrissat B."/>
            <person name="Kuo A."/>
            <person name="Liang C."/>
            <person name="Lipzen A."/>
            <person name="Lutzoni F."/>
            <person name="Magnuson J."/>
            <person name="Mondo S."/>
            <person name="Nolan M."/>
            <person name="Ohm R."/>
            <person name="Pangilinan J."/>
            <person name="Park H.-J."/>
            <person name="Ramirez L."/>
            <person name="Alfaro M."/>
            <person name="Sun H."/>
            <person name="Tritt A."/>
            <person name="Yoshinaga Y."/>
            <person name="Zwiers L.-H."/>
            <person name="Turgeon B."/>
            <person name="Goodwin S."/>
            <person name="Spatafora J."/>
            <person name="Crous P."/>
            <person name="Grigoriev I."/>
        </authorList>
    </citation>
    <scope>NUCLEOTIDE SEQUENCE</scope>
    <source>
        <strain evidence="1">ATCC 200398</strain>
    </source>
</reference>
<protein>
    <submittedName>
        <fullName evidence="1">Uncharacterized protein</fullName>
    </submittedName>
</protein>
<dbReference type="EMBL" id="MU003528">
    <property type="protein sequence ID" value="KAF2465725.1"/>
    <property type="molecule type" value="Genomic_DNA"/>
</dbReference>
<keyword evidence="2" id="KW-1185">Reference proteome</keyword>
<name>A0ACB6QHV5_9PLEO</name>